<feature type="domain" description="Transposase IS200-like" evidence="1">
    <location>
        <begin position="30"/>
        <end position="161"/>
    </location>
</feature>
<dbReference type="InterPro" id="IPR036515">
    <property type="entry name" value="Transposase_17_sf"/>
</dbReference>
<evidence type="ECO:0000313" key="3">
    <source>
        <dbReference type="Proteomes" id="UP000008723"/>
    </source>
</evidence>
<dbReference type="AlphaFoldDB" id="E4ZDT6"/>
<dbReference type="eggNOG" id="COG1943">
    <property type="taxonomic scope" value="Bacteria"/>
</dbReference>
<dbReference type="SMART" id="SM01321">
    <property type="entry name" value="Y1_Tnp"/>
    <property type="match status" value="1"/>
</dbReference>
<dbReference type="SUPFAM" id="SSF143422">
    <property type="entry name" value="Transposase IS200-like"/>
    <property type="match status" value="1"/>
</dbReference>
<dbReference type="GO" id="GO:0043565">
    <property type="term" value="F:sequence-specific DNA binding"/>
    <property type="evidence" value="ECO:0007669"/>
    <property type="project" value="TreeGrafter"/>
</dbReference>
<dbReference type="RefSeq" id="WP_013449120.1">
    <property type="nucleotide sequence ID" value="NC_014752.1"/>
</dbReference>
<dbReference type="Pfam" id="PF01797">
    <property type="entry name" value="Y1_Tnp"/>
    <property type="match status" value="1"/>
</dbReference>
<dbReference type="NCBIfam" id="NF047646">
    <property type="entry name" value="REP_Tyr_transpos"/>
    <property type="match status" value="1"/>
</dbReference>
<dbReference type="PANTHER" id="PTHR36966:SF1">
    <property type="entry name" value="REP-ASSOCIATED TYROSINE TRANSPOSASE"/>
    <property type="match status" value="1"/>
</dbReference>
<dbReference type="InterPro" id="IPR002686">
    <property type="entry name" value="Transposase_17"/>
</dbReference>
<dbReference type="PANTHER" id="PTHR36966">
    <property type="entry name" value="REP-ASSOCIATED TYROSINE TRANSPOSASE"/>
    <property type="match status" value="1"/>
</dbReference>
<organism evidence="2 3">
    <name type="scientific">Neisseria lactamica (strain 020-06)</name>
    <dbReference type="NCBI Taxonomy" id="489653"/>
    <lineage>
        <taxon>Bacteria</taxon>
        <taxon>Pseudomonadati</taxon>
        <taxon>Pseudomonadota</taxon>
        <taxon>Betaproteobacteria</taxon>
        <taxon>Neisseriales</taxon>
        <taxon>Neisseriaceae</taxon>
        <taxon>Neisseria</taxon>
    </lineage>
</organism>
<dbReference type="KEGG" id="nla:NLA_13000"/>
<dbReference type="EMBL" id="FN995097">
    <property type="protein sequence ID" value="CBN87520.1"/>
    <property type="molecule type" value="Genomic_DNA"/>
</dbReference>
<dbReference type="InterPro" id="IPR052715">
    <property type="entry name" value="RAYT_transposase"/>
</dbReference>
<evidence type="ECO:0000259" key="1">
    <source>
        <dbReference type="SMART" id="SM01321"/>
    </source>
</evidence>
<dbReference type="GO" id="GO:0004803">
    <property type="term" value="F:transposase activity"/>
    <property type="evidence" value="ECO:0007669"/>
    <property type="project" value="InterPro"/>
</dbReference>
<evidence type="ECO:0000313" key="2">
    <source>
        <dbReference type="EMBL" id="CBN87520.1"/>
    </source>
</evidence>
<gene>
    <name evidence="2" type="ordered locus">NLA_13000</name>
</gene>
<dbReference type="GO" id="GO:0006313">
    <property type="term" value="P:DNA transposition"/>
    <property type="evidence" value="ECO:0007669"/>
    <property type="project" value="InterPro"/>
</dbReference>
<dbReference type="Gene3D" id="3.30.70.1290">
    <property type="entry name" value="Transposase IS200-like"/>
    <property type="match status" value="1"/>
</dbReference>
<dbReference type="Proteomes" id="UP000008723">
    <property type="component" value="Chromosome"/>
</dbReference>
<proteinExistence type="predicted"/>
<reference evidence="2 3" key="1">
    <citation type="journal article" date="2010" name="BMC Genomics">
        <title>Independent evolution of the core and accessory gene sets in the genus Neisseria: insights gained from the genome of Neisseria lactamica isolate 020-06.</title>
        <authorList>
            <person name="Bennett J.S."/>
            <person name="Bentley S.D."/>
            <person name="Vernikos G.S."/>
            <person name="Quail M.A."/>
            <person name="Cherevach I."/>
            <person name="White B."/>
            <person name="Parkhill J."/>
            <person name="Maiden M.C."/>
        </authorList>
    </citation>
    <scope>NUCLEOTIDE SEQUENCE [LARGE SCALE GENOMIC DNA]</scope>
    <source>
        <strain evidence="2 3">020-06</strain>
    </source>
</reference>
<name>E4ZDT6_NEIL0</name>
<dbReference type="HOGENOM" id="CLU_129269_0_0_4"/>
<sequence length="177" mass="21153">MPSENISFNKVKNLNNKLFLLQHTNYKQKSYGALSQKLHCRRHILFHRQTRRPKIASACRTYRLRGQHIWMYKQYPFETVAVCVLPNHIHAIWTLPPNDADYSLLRRLIKTKFSAYSSHTKNLSAGKQRRNERGIWQRCFYEHTVRDETDLQHRADYIHSNPIKQKMSRAKTESCKK</sequence>
<protein>
    <recommendedName>
        <fullName evidence="1">Transposase IS200-like domain-containing protein</fullName>
    </recommendedName>
</protein>
<accession>E4ZDT6</accession>